<organism evidence="2 3">
    <name type="scientific">Paenibacillus rhizosphaerae</name>
    <dbReference type="NCBI Taxonomy" id="297318"/>
    <lineage>
        <taxon>Bacteria</taxon>
        <taxon>Bacillati</taxon>
        <taxon>Bacillota</taxon>
        <taxon>Bacilli</taxon>
        <taxon>Bacillales</taxon>
        <taxon>Paenibacillaceae</taxon>
        <taxon>Paenibacillus</taxon>
    </lineage>
</organism>
<evidence type="ECO:0000259" key="1">
    <source>
        <dbReference type="Pfam" id="PF13276"/>
    </source>
</evidence>
<protein>
    <recommendedName>
        <fullName evidence="1">HTH-like domain-containing protein</fullName>
    </recommendedName>
</protein>
<accession>A0A1R1DZ15</accession>
<feature type="domain" description="HTH-like" evidence="1">
    <location>
        <begin position="6"/>
        <end position="48"/>
    </location>
</feature>
<dbReference type="Proteomes" id="UP000187172">
    <property type="component" value="Unassembled WGS sequence"/>
</dbReference>
<evidence type="ECO:0000313" key="2">
    <source>
        <dbReference type="EMBL" id="OMF44756.1"/>
    </source>
</evidence>
<evidence type="ECO:0000313" key="3">
    <source>
        <dbReference type="Proteomes" id="UP000187172"/>
    </source>
</evidence>
<dbReference type="RefSeq" id="WP_076176918.1">
    <property type="nucleotide sequence ID" value="NZ_MRTP01000025.1"/>
</dbReference>
<proteinExistence type="predicted"/>
<dbReference type="Pfam" id="PF13276">
    <property type="entry name" value="HTH_21"/>
    <property type="match status" value="1"/>
</dbReference>
<reference evidence="2 3" key="1">
    <citation type="submission" date="2016-11" db="EMBL/GenBank/DDBJ databases">
        <title>Paenibacillus species isolates.</title>
        <authorList>
            <person name="Beno S.M."/>
        </authorList>
    </citation>
    <scope>NUCLEOTIDE SEQUENCE [LARGE SCALE GENOMIC DNA]</scope>
    <source>
        <strain evidence="2 3">FSL R5-0378</strain>
    </source>
</reference>
<comment type="caution">
    <text evidence="2">The sequence shown here is derived from an EMBL/GenBank/DDBJ whole genome shotgun (WGS) entry which is preliminary data.</text>
</comment>
<dbReference type="AlphaFoldDB" id="A0A1R1DZ15"/>
<sequence length="88" mass="10361">MNKDSKHKFRYGYWKIPALLQIKRKINHKRVHRIMQREGLQCRVKVKKRKLLDTLGQLPTLPGTMLHSDQGSVYTSQAYHEALLSYLA</sequence>
<gene>
    <name evidence="2" type="ORF">BK138_34520</name>
</gene>
<keyword evidence="3" id="KW-1185">Reference proteome</keyword>
<name>A0A1R1DZ15_9BACL</name>
<dbReference type="InterPro" id="IPR025948">
    <property type="entry name" value="HTH-like_dom"/>
</dbReference>
<dbReference type="EMBL" id="MRTP01000025">
    <property type="protein sequence ID" value="OMF44756.1"/>
    <property type="molecule type" value="Genomic_DNA"/>
</dbReference>